<evidence type="ECO:0000259" key="4">
    <source>
        <dbReference type="PROSITE" id="PS50106"/>
    </source>
</evidence>
<dbReference type="SUPFAM" id="SSF48065">
    <property type="entry name" value="DBL homology domain (DH-domain)"/>
    <property type="match status" value="1"/>
</dbReference>
<dbReference type="Pfam" id="PF00168">
    <property type="entry name" value="C2"/>
    <property type="match status" value="1"/>
</dbReference>
<evidence type="ECO:0000259" key="2">
    <source>
        <dbReference type="PROSITE" id="PS50004"/>
    </source>
</evidence>
<evidence type="ECO:0000313" key="5">
    <source>
        <dbReference type="EMBL" id="KAL3872509.1"/>
    </source>
</evidence>
<dbReference type="Pfam" id="PF00621">
    <property type="entry name" value="RhoGEF"/>
    <property type="match status" value="1"/>
</dbReference>
<gene>
    <name evidence="5" type="ORF">ACJMK2_040429</name>
</gene>
<organism evidence="5 6">
    <name type="scientific">Sinanodonta woodiana</name>
    <name type="common">Chinese pond mussel</name>
    <name type="synonym">Anodonta woodiana</name>
    <dbReference type="NCBI Taxonomy" id="1069815"/>
    <lineage>
        <taxon>Eukaryota</taxon>
        <taxon>Metazoa</taxon>
        <taxon>Spiralia</taxon>
        <taxon>Lophotrochozoa</taxon>
        <taxon>Mollusca</taxon>
        <taxon>Bivalvia</taxon>
        <taxon>Autobranchia</taxon>
        <taxon>Heteroconchia</taxon>
        <taxon>Palaeoheterodonta</taxon>
        <taxon>Unionida</taxon>
        <taxon>Unionoidea</taxon>
        <taxon>Unionidae</taxon>
        <taxon>Unioninae</taxon>
        <taxon>Sinanodonta</taxon>
    </lineage>
</organism>
<evidence type="ECO:0008006" key="7">
    <source>
        <dbReference type="Google" id="ProtNLM"/>
    </source>
</evidence>
<dbReference type="PROSITE" id="PS50106">
    <property type="entry name" value="PDZ"/>
    <property type="match status" value="1"/>
</dbReference>
<dbReference type="InterPro" id="IPR036034">
    <property type="entry name" value="PDZ_sf"/>
</dbReference>
<dbReference type="Gene3D" id="2.60.40.150">
    <property type="entry name" value="C2 domain"/>
    <property type="match status" value="1"/>
</dbReference>
<feature type="region of interest" description="Disordered" evidence="1">
    <location>
        <begin position="1"/>
        <end position="21"/>
    </location>
</feature>
<evidence type="ECO:0000256" key="1">
    <source>
        <dbReference type="SAM" id="MobiDB-lite"/>
    </source>
</evidence>
<feature type="region of interest" description="Disordered" evidence="1">
    <location>
        <begin position="574"/>
        <end position="607"/>
    </location>
</feature>
<dbReference type="SUPFAM" id="SSF49562">
    <property type="entry name" value="C2 domain (Calcium/lipid-binding domain, CaLB)"/>
    <property type="match status" value="1"/>
</dbReference>
<dbReference type="InterPro" id="IPR000008">
    <property type="entry name" value="C2_dom"/>
</dbReference>
<dbReference type="SMART" id="SM00239">
    <property type="entry name" value="C2"/>
    <property type="match status" value="1"/>
</dbReference>
<keyword evidence="6" id="KW-1185">Reference proteome</keyword>
<dbReference type="PROSITE" id="PS50010">
    <property type="entry name" value="DH_2"/>
    <property type="match status" value="1"/>
</dbReference>
<dbReference type="Proteomes" id="UP001634394">
    <property type="component" value="Unassembled WGS sequence"/>
</dbReference>
<name>A0ABD3WF06_SINWO</name>
<evidence type="ECO:0000259" key="3">
    <source>
        <dbReference type="PROSITE" id="PS50010"/>
    </source>
</evidence>
<sequence>MEQNTKKRNYSDIVDGEPQFNNPITPKKKRKCYRSTLNASSLSGQVKLAIYMNSGLLTVHAIEARHIRSKFTTLPDSFLQTCLIPEETKTCRCRTVIISNTNNPVYNEKFSFELTEEDLHKRVMVSIWHQDSVTRLNEFWGCTSFGVASLMKPKKTVNGWYYLLTETVGRKKHMQVAAKEKLLSTNKRRASLHPVIPAINKDITGVEQLNLTVHRGKGGFGFTLVESCPVKVGRVDRGSRASETDLREHDAIVRVNGVNVSRSTSVSVAKLIKNSGSMVTLDLIRPNSVIVDALLSKSNLKGDQADEGYSGHISYPTDDRTPPLLRNSIYDLNKCCQDAVSRLLSQDMDFVELMRYGMQLYSRPLRHCILSQSQYGTLFRNIEKLVTISEYQIRQLQDAMLLTSCDDTDTSGQSEDEMSLSSIGMIYMSKLHLLVQAYTHYAQGITDANLMLVCLLRSTVFHQFYKNIPIEGRSLSLTTFLRQPLRHIIDIQSTLKDILQATPTDSPDHVTFYRLVEGLQPCVTTILNITRHNDINITSSEFKTTILLKKIMSRSSQRAGLNAPLLSSLGSGPSLGSGVKTSGSSLSSRSSGVGSSISSRCSNPDAI</sequence>
<evidence type="ECO:0000313" key="6">
    <source>
        <dbReference type="Proteomes" id="UP001634394"/>
    </source>
</evidence>
<dbReference type="SUPFAM" id="SSF50156">
    <property type="entry name" value="PDZ domain-like"/>
    <property type="match status" value="1"/>
</dbReference>
<dbReference type="Gene3D" id="1.20.900.10">
    <property type="entry name" value="Dbl homology (DH) domain"/>
    <property type="match status" value="1"/>
</dbReference>
<dbReference type="SMART" id="SM00228">
    <property type="entry name" value="PDZ"/>
    <property type="match status" value="1"/>
</dbReference>
<dbReference type="PANTHER" id="PTHR46848">
    <property type="entry name" value="REGULATOR OF G-PROTEIN SIGNALING 3"/>
    <property type="match status" value="1"/>
</dbReference>
<dbReference type="InterPro" id="IPR001478">
    <property type="entry name" value="PDZ"/>
</dbReference>
<feature type="domain" description="C2" evidence="2">
    <location>
        <begin position="42"/>
        <end position="161"/>
    </location>
</feature>
<feature type="domain" description="PDZ" evidence="4">
    <location>
        <begin position="210"/>
        <end position="287"/>
    </location>
</feature>
<dbReference type="PANTHER" id="PTHR46848:SF1">
    <property type="entry name" value="REGULATOR OF G-PROTEIN SIGNALING 3"/>
    <property type="match status" value="1"/>
</dbReference>
<dbReference type="InterPro" id="IPR035892">
    <property type="entry name" value="C2_domain_sf"/>
</dbReference>
<dbReference type="AlphaFoldDB" id="A0ABD3WF06"/>
<proteinExistence type="predicted"/>
<dbReference type="Pfam" id="PF00595">
    <property type="entry name" value="PDZ"/>
    <property type="match status" value="1"/>
</dbReference>
<dbReference type="PROSITE" id="PS50004">
    <property type="entry name" value="C2"/>
    <property type="match status" value="1"/>
</dbReference>
<dbReference type="InterPro" id="IPR000219">
    <property type="entry name" value="DH_dom"/>
</dbReference>
<dbReference type="InterPro" id="IPR035899">
    <property type="entry name" value="DBL_dom_sf"/>
</dbReference>
<dbReference type="EMBL" id="JBJQND010000007">
    <property type="protein sequence ID" value="KAL3872509.1"/>
    <property type="molecule type" value="Genomic_DNA"/>
</dbReference>
<reference evidence="5 6" key="1">
    <citation type="submission" date="2024-11" db="EMBL/GenBank/DDBJ databases">
        <title>Chromosome-level genome assembly of the freshwater bivalve Anodonta woodiana.</title>
        <authorList>
            <person name="Chen X."/>
        </authorList>
    </citation>
    <scope>NUCLEOTIDE SEQUENCE [LARGE SCALE GENOMIC DNA]</scope>
    <source>
        <strain evidence="5">MN2024</strain>
        <tissue evidence="5">Gills</tissue>
    </source>
</reference>
<comment type="caution">
    <text evidence="5">The sequence shown here is derived from an EMBL/GenBank/DDBJ whole genome shotgun (WGS) entry which is preliminary data.</text>
</comment>
<dbReference type="Gene3D" id="2.30.42.10">
    <property type="match status" value="1"/>
</dbReference>
<protein>
    <recommendedName>
        <fullName evidence="7">Regulator of G-protein signaling 3</fullName>
    </recommendedName>
</protein>
<feature type="domain" description="DH" evidence="3">
    <location>
        <begin position="335"/>
        <end position="529"/>
    </location>
</feature>
<accession>A0ABD3WF06</accession>